<dbReference type="eggNOG" id="KOG4821">
    <property type="taxonomic scope" value="Eukaryota"/>
</dbReference>
<dbReference type="AlphaFoldDB" id="G3ASB0"/>
<keyword evidence="1" id="KW-0472">Membrane</keyword>
<dbReference type="OrthoDB" id="188035at2759"/>
<evidence type="ECO:0000256" key="1">
    <source>
        <dbReference type="SAM" id="Phobius"/>
    </source>
</evidence>
<sequence length="68" mass="7706">MTTLETIKQSKPYRYTSKVISFLIGQWFFVLLGVFIALAHSFPNFARQGGLIRAEYTISYGAVAIIFL</sequence>
<keyword evidence="1" id="KW-0812">Transmembrane</keyword>
<gene>
    <name evidence="2" type="ORF">SPAPADRAFT_62514</name>
</gene>
<proteinExistence type="predicted"/>
<accession>G3ASB0</accession>
<dbReference type="Pfam" id="PF13593">
    <property type="entry name" value="SBF_like"/>
    <property type="match status" value="1"/>
</dbReference>
<dbReference type="HOGENOM" id="CLU_2928883_0_0_1"/>
<reference evidence="2 3" key="1">
    <citation type="journal article" date="2011" name="Proc. Natl. Acad. Sci. U.S.A.">
        <title>Comparative genomics of xylose-fermenting fungi for enhanced biofuel production.</title>
        <authorList>
            <person name="Wohlbach D.J."/>
            <person name="Kuo A."/>
            <person name="Sato T.K."/>
            <person name="Potts K.M."/>
            <person name="Salamov A.A."/>
            <person name="LaButti K.M."/>
            <person name="Sun H."/>
            <person name="Clum A."/>
            <person name="Pangilinan J.L."/>
            <person name="Lindquist E.A."/>
            <person name="Lucas S."/>
            <person name="Lapidus A."/>
            <person name="Jin M."/>
            <person name="Gunawan C."/>
            <person name="Balan V."/>
            <person name="Dale B.E."/>
            <person name="Jeffries T.W."/>
            <person name="Zinkel R."/>
            <person name="Barry K.W."/>
            <person name="Grigoriev I.V."/>
            <person name="Gasch A.P."/>
        </authorList>
    </citation>
    <scope>NUCLEOTIDE SEQUENCE [LARGE SCALE GENOMIC DNA]</scope>
    <source>
        <strain evidence="3">NRRL Y-27907 / 11-Y1</strain>
    </source>
</reference>
<evidence type="ECO:0000313" key="3">
    <source>
        <dbReference type="Proteomes" id="UP000000709"/>
    </source>
</evidence>
<dbReference type="KEGG" id="spaa:SPAPADRAFT_62514"/>
<dbReference type="InterPro" id="IPR016833">
    <property type="entry name" value="Put_Na-Bile_cotransptr"/>
</dbReference>
<dbReference type="RefSeq" id="XP_007376684.1">
    <property type="nucleotide sequence ID" value="XM_007376622.1"/>
</dbReference>
<dbReference type="GeneID" id="18874356"/>
<keyword evidence="3" id="KW-1185">Reference proteome</keyword>
<name>G3ASB0_SPAPN</name>
<evidence type="ECO:0000313" key="2">
    <source>
        <dbReference type="EMBL" id="EGW30651.1"/>
    </source>
</evidence>
<protein>
    <submittedName>
        <fullName evidence="2">Uncharacterized protein</fullName>
    </submittedName>
</protein>
<dbReference type="InParanoid" id="G3ASB0"/>
<organism evidence="3">
    <name type="scientific">Spathaspora passalidarum (strain NRRL Y-27907 / 11-Y1)</name>
    <dbReference type="NCBI Taxonomy" id="619300"/>
    <lineage>
        <taxon>Eukaryota</taxon>
        <taxon>Fungi</taxon>
        <taxon>Dikarya</taxon>
        <taxon>Ascomycota</taxon>
        <taxon>Saccharomycotina</taxon>
        <taxon>Pichiomycetes</taxon>
        <taxon>Debaryomycetaceae</taxon>
        <taxon>Spathaspora</taxon>
    </lineage>
</organism>
<dbReference type="STRING" id="619300.G3ASB0"/>
<feature type="non-terminal residue" evidence="2">
    <location>
        <position position="68"/>
    </location>
</feature>
<keyword evidence="1" id="KW-1133">Transmembrane helix</keyword>
<feature type="transmembrane region" description="Helical" evidence="1">
    <location>
        <begin position="20"/>
        <end position="39"/>
    </location>
</feature>
<dbReference type="Proteomes" id="UP000000709">
    <property type="component" value="Unassembled WGS sequence"/>
</dbReference>
<dbReference type="EMBL" id="GL996504">
    <property type="protein sequence ID" value="EGW30651.1"/>
    <property type="molecule type" value="Genomic_DNA"/>
</dbReference>